<name>A0A4S8LZS7_DENBC</name>
<gene>
    <name evidence="7" type="ORF">K435DRAFT_859716</name>
</gene>
<dbReference type="EMBL" id="ML179204">
    <property type="protein sequence ID" value="THU95256.1"/>
    <property type="molecule type" value="Genomic_DNA"/>
</dbReference>
<keyword evidence="4" id="KW-0560">Oxidoreductase</keyword>
<accession>A0A4S8LZS7</accession>
<proteinExistence type="inferred from homology"/>
<evidence type="ECO:0000256" key="1">
    <source>
        <dbReference type="ARBA" id="ARBA00005466"/>
    </source>
</evidence>
<dbReference type="PANTHER" id="PTHR42973">
    <property type="entry name" value="BINDING OXIDOREDUCTASE, PUTATIVE (AFU_ORTHOLOGUE AFUA_1G17690)-RELATED"/>
    <property type="match status" value="1"/>
</dbReference>
<dbReference type="OrthoDB" id="2151789at2759"/>
<evidence type="ECO:0000313" key="8">
    <source>
        <dbReference type="Proteomes" id="UP000297245"/>
    </source>
</evidence>
<keyword evidence="3" id="KW-0274">FAD</keyword>
<protein>
    <submittedName>
        <fullName evidence="7">FAD-binding domain-containing protein</fullName>
    </submittedName>
</protein>
<dbReference type="InterPro" id="IPR036318">
    <property type="entry name" value="FAD-bd_PCMH-like_sf"/>
</dbReference>
<organism evidence="7 8">
    <name type="scientific">Dendrothele bispora (strain CBS 962.96)</name>
    <dbReference type="NCBI Taxonomy" id="1314807"/>
    <lineage>
        <taxon>Eukaryota</taxon>
        <taxon>Fungi</taxon>
        <taxon>Dikarya</taxon>
        <taxon>Basidiomycota</taxon>
        <taxon>Agaricomycotina</taxon>
        <taxon>Agaricomycetes</taxon>
        <taxon>Agaricomycetidae</taxon>
        <taxon>Agaricales</taxon>
        <taxon>Agaricales incertae sedis</taxon>
        <taxon>Dendrothele</taxon>
    </lineage>
</organism>
<dbReference type="Gene3D" id="3.30.465.10">
    <property type="match status" value="1"/>
</dbReference>
<sequence length="335" mass="35819">MDLRHLILAVYSITALVEGVMIGDKMPRPSSSDACASLVALLPDDVHFPGSSEFAKDVLHYVESSVQNSTCSVEPQSVDDVGNVLKIIGEIGGHTSNANFSSTTGVQISMTAFDDVIYDSATSTVKIGTGQTWDTVYAKLEPLEINVVGGRIPGVGVGGLILGGGFSWITDQYGLSVDTVVTYDLVLPSGIFIQVNSTSDPDLFFGLKGGFNNFGIVTSGGGISFDLNATNLVNAATSNFSFNNIDSKAQMIMAYNISGVGEDALTAYLFYDAPTQPDVFDEFLNIPSLARDLKVRNFTEFLLTTFGPGTNLPFREKEHAVPILRYTTSILEAHP</sequence>
<comment type="similarity">
    <text evidence="1">Belongs to the oxygen-dependent FAD-linked oxidoreductase family.</text>
</comment>
<feature type="signal peptide" evidence="5">
    <location>
        <begin position="1"/>
        <end position="19"/>
    </location>
</feature>
<dbReference type="GO" id="GO:0071949">
    <property type="term" value="F:FAD binding"/>
    <property type="evidence" value="ECO:0007669"/>
    <property type="project" value="InterPro"/>
</dbReference>
<dbReference type="PANTHER" id="PTHR42973:SF13">
    <property type="entry name" value="FAD-BINDING PCMH-TYPE DOMAIN-CONTAINING PROTEIN"/>
    <property type="match status" value="1"/>
</dbReference>
<dbReference type="InterPro" id="IPR006094">
    <property type="entry name" value="Oxid_FAD_bind_N"/>
</dbReference>
<keyword evidence="2" id="KW-0285">Flavoprotein</keyword>
<dbReference type="InterPro" id="IPR050416">
    <property type="entry name" value="FAD-linked_Oxidoreductase"/>
</dbReference>
<evidence type="ECO:0000256" key="2">
    <source>
        <dbReference type="ARBA" id="ARBA00022630"/>
    </source>
</evidence>
<evidence type="ECO:0000256" key="4">
    <source>
        <dbReference type="ARBA" id="ARBA00023002"/>
    </source>
</evidence>
<evidence type="ECO:0000259" key="6">
    <source>
        <dbReference type="PROSITE" id="PS51387"/>
    </source>
</evidence>
<keyword evidence="8" id="KW-1185">Reference proteome</keyword>
<evidence type="ECO:0000256" key="3">
    <source>
        <dbReference type="ARBA" id="ARBA00022827"/>
    </source>
</evidence>
<keyword evidence="5" id="KW-0732">Signal</keyword>
<dbReference type="Proteomes" id="UP000297245">
    <property type="component" value="Unassembled WGS sequence"/>
</dbReference>
<evidence type="ECO:0000256" key="5">
    <source>
        <dbReference type="SAM" id="SignalP"/>
    </source>
</evidence>
<dbReference type="GO" id="GO:0016491">
    <property type="term" value="F:oxidoreductase activity"/>
    <property type="evidence" value="ECO:0007669"/>
    <property type="project" value="UniProtKB-KW"/>
</dbReference>
<dbReference type="AlphaFoldDB" id="A0A4S8LZS7"/>
<dbReference type="Pfam" id="PF01565">
    <property type="entry name" value="FAD_binding_4"/>
    <property type="match status" value="1"/>
</dbReference>
<dbReference type="PROSITE" id="PS51387">
    <property type="entry name" value="FAD_PCMH"/>
    <property type="match status" value="1"/>
</dbReference>
<reference evidence="7 8" key="1">
    <citation type="journal article" date="2019" name="Nat. Ecol. Evol.">
        <title>Megaphylogeny resolves global patterns of mushroom evolution.</title>
        <authorList>
            <person name="Varga T."/>
            <person name="Krizsan K."/>
            <person name="Foldi C."/>
            <person name="Dima B."/>
            <person name="Sanchez-Garcia M."/>
            <person name="Sanchez-Ramirez S."/>
            <person name="Szollosi G.J."/>
            <person name="Szarkandi J.G."/>
            <person name="Papp V."/>
            <person name="Albert L."/>
            <person name="Andreopoulos W."/>
            <person name="Angelini C."/>
            <person name="Antonin V."/>
            <person name="Barry K.W."/>
            <person name="Bougher N.L."/>
            <person name="Buchanan P."/>
            <person name="Buyck B."/>
            <person name="Bense V."/>
            <person name="Catcheside P."/>
            <person name="Chovatia M."/>
            <person name="Cooper J."/>
            <person name="Damon W."/>
            <person name="Desjardin D."/>
            <person name="Finy P."/>
            <person name="Geml J."/>
            <person name="Haridas S."/>
            <person name="Hughes K."/>
            <person name="Justo A."/>
            <person name="Karasinski D."/>
            <person name="Kautmanova I."/>
            <person name="Kiss B."/>
            <person name="Kocsube S."/>
            <person name="Kotiranta H."/>
            <person name="LaButti K.M."/>
            <person name="Lechner B.E."/>
            <person name="Liimatainen K."/>
            <person name="Lipzen A."/>
            <person name="Lukacs Z."/>
            <person name="Mihaltcheva S."/>
            <person name="Morgado L.N."/>
            <person name="Niskanen T."/>
            <person name="Noordeloos M.E."/>
            <person name="Ohm R.A."/>
            <person name="Ortiz-Santana B."/>
            <person name="Ovrebo C."/>
            <person name="Racz N."/>
            <person name="Riley R."/>
            <person name="Savchenko A."/>
            <person name="Shiryaev A."/>
            <person name="Soop K."/>
            <person name="Spirin V."/>
            <person name="Szebenyi C."/>
            <person name="Tomsovsky M."/>
            <person name="Tulloss R.E."/>
            <person name="Uehling J."/>
            <person name="Grigoriev I.V."/>
            <person name="Vagvolgyi C."/>
            <person name="Papp T."/>
            <person name="Martin F.M."/>
            <person name="Miettinen O."/>
            <person name="Hibbett D.S."/>
            <person name="Nagy L.G."/>
        </authorList>
    </citation>
    <scope>NUCLEOTIDE SEQUENCE [LARGE SCALE GENOMIC DNA]</scope>
    <source>
        <strain evidence="7 8">CBS 962.96</strain>
    </source>
</reference>
<feature type="domain" description="FAD-binding PCMH-type" evidence="6">
    <location>
        <begin position="65"/>
        <end position="227"/>
    </location>
</feature>
<dbReference type="InterPro" id="IPR016166">
    <property type="entry name" value="FAD-bd_PCMH"/>
</dbReference>
<dbReference type="InterPro" id="IPR016169">
    <property type="entry name" value="FAD-bd_PCMH_sub2"/>
</dbReference>
<evidence type="ECO:0000313" key="7">
    <source>
        <dbReference type="EMBL" id="THU95256.1"/>
    </source>
</evidence>
<feature type="chain" id="PRO_5020846675" evidence="5">
    <location>
        <begin position="20"/>
        <end position="335"/>
    </location>
</feature>
<dbReference type="SUPFAM" id="SSF56176">
    <property type="entry name" value="FAD-binding/transporter-associated domain-like"/>
    <property type="match status" value="1"/>
</dbReference>